<keyword evidence="3 6" id="KW-0663">Pyridoxal phosphate</keyword>
<feature type="binding site" evidence="6">
    <location>
        <position position="408"/>
    </location>
    <ligand>
        <name>substrate</name>
    </ligand>
</feature>
<dbReference type="HAMAP" id="MF_02120">
    <property type="entry name" value="LysA"/>
    <property type="match status" value="1"/>
</dbReference>
<feature type="binding site" evidence="6">
    <location>
        <position position="347"/>
    </location>
    <ligand>
        <name>substrate</name>
    </ligand>
</feature>
<dbReference type="InterPro" id="IPR009006">
    <property type="entry name" value="Ala_racemase/Decarboxylase_C"/>
</dbReference>
<protein>
    <recommendedName>
        <fullName evidence="6 7">Diaminopimelate decarboxylase</fullName>
        <shortName evidence="6">DAP decarboxylase</shortName>
        <shortName evidence="6">DAPDC</shortName>
        <ecNumber evidence="6 7">4.1.1.20</ecNumber>
    </recommendedName>
</protein>
<evidence type="ECO:0000256" key="4">
    <source>
        <dbReference type="ARBA" id="ARBA00023154"/>
    </source>
</evidence>
<evidence type="ECO:0000256" key="9">
    <source>
        <dbReference type="RuleBase" id="RU003738"/>
    </source>
</evidence>
<dbReference type="Proteomes" id="UP000193040">
    <property type="component" value="Unassembled WGS sequence"/>
</dbReference>
<sequence>MTLLDMLPSIGRAAPRRLDPAIWPATTHSDEEGRLCVGDVPLTDIADEFHTPTYVIDETDFRQRARRYRKVLRGVEVVYAGKSLLTTAVARWAHEEGLGIDVCSAGELAVAVAAGVDPTRIIMHGNAKSPDELQDAVQVGVGRIVLDSCIEIAYLAGCARKRQPVLIRVNPDPPSRPDSHGHRAVSTGSSDHKFGFTLAEDHAADAVRRVLAHPILDLVGLHCHIGSQVTDAARYGEAISRMIAAMADIRARHGVILTELNIGGGHAIPYVCGDRELELDDLAVVVEDALDAACAAEHFPRPTVVVEPGRAISGRAGVTLYRVCSVKSQPGGRTFVAVDGGMSDNPRVSSCGARYTVTLANRHSLGLKQRVTVVGRHCEAGDEIARDVELPVDLHPGDLLAVACTGAYHHSMASNYNMVCRPPLVAVRTGRVHQMIRRETIADLLSRDCG</sequence>
<evidence type="ECO:0000256" key="5">
    <source>
        <dbReference type="ARBA" id="ARBA00023239"/>
    </source>
</evidence>
<dbReference type="EC" id="4.1.1.20" evidence="6 7"/>
<dbReference type="Gene3D" id="2.40.37.10">
    <property type="entry name" value="Lyase, Ornithine Decarboxylase, Chain A, domain 1"/>
    <property type="match status" value="1"/>
</dbReference>
<dbReference type="InterPro" id="IPR022644">
    <property type="entry name" value="De-COase2_N"/>
</dbReference>
<dbReference type="InterPro" id="IPR002986">
    <property type="entry name" value="DAP_deCOOHase_LysA"/>
</dbReference>
<comment type="subunit">
    <text evidence="6">Homodimer.</text>
</comment>
<feature type="domain" description="Orn/DAP/Arg decarboxylase 2 N-terminal" evidence="10">
    <location>
        <begin position="60"/>
        <end position="313"/>
    </location>
</feature>
<dbReference type="NCBIfam" id="TIGR01048">
    <property type="entry name" value="lysA"/>
    <property type="match status" value="1"/>
</dbReference>
<evidence type="ECO:0000256" key="1">
    <source>
        <dbReference type="ARBA" id="ARBA00001933"/>
    </source>
</evidence>
<keyword evidence="4 6" id="KW-0457">Lysine biosynthesis</keyword>
<feature type="binding site" evidence="6">
    <location>
        <position position="379"/>
    </location>
    <ligand>
        <name>substrate</name>
    </ligand>
</feature>
<accession>A0A1X0YBZ6</accession>
<comment type="similarity">
    <text evidence="6">Belongs to the Orn/Lys/Arg decarboxylase class-II family. LysA subfamily.</text>
</comment>
<feature type="binding site" evidence="6">
    <location>
        <begin position="307"/>
        <end position="310"/>
    </location>
    <ligand>
        <name>pyridoxal 5'-phosphate</name>
        <dbReference type="ChEBI" id="CHEBI:597326"/>
    </ligand>
</feature>
<dbReference type="GO" id="GO:0008836">
    <property type="term" value="F:diaminopimelate decarboxylase activity"/>
    <property type="evidence" value="ECO:0007669"/>
    <property type="project" value="UniProtKB-UniRule"/>
</dbReference>
<comment type="function">
    <text evidence="6">Specifically catalyzes the decarboxylation of meso-diaminopimelate (meso-DAP) to L-lysine.</text>
</comment>
<dbReference type="AlphaFoldDB" id="A0A1X0YBZ6"/>
<comment type="pathway">
    <text evidence="6 9">Amino-acid biosynthesis; L-lysine biosynthesis via DAP pathway; L-lysine from DL-2,6-diaminopimelate: step 1/1.</text>
</comment>
<evidence type="ECO:0000256" key="2">
    <source>
        <dbReference type="ARBA" id="ARBA00022793"/>
    </source>
</evidence>
<dbReference type="CDD" id="cd06828">
    <property type="entry name" value="PLPDE_III_DapDC"/>
    <property type="match status" value="1"/>
</dbReference>
<evidence type="ECO:0000256" key="6">
    <source>
        <dbReference type="HAMAP-Rule" id="MF_02120"/>
    </source>
</evidence>
<feature type="binding site" evidence="6">
    <location>
        <position position="265"/>
    </location>
    <ligand>
        <name>pyridoxal 5'-phosphate</name>
        <dbReference type="ChEBI" id="CHEBI:597326"/>
    </ligand>
</feature>
<evidence type="ECO:0000256" key="7">
    <source>
        <dbReference type="NCBIfam" id="TIGR01048"/>
    </source>
</evidence>
<dbReference type="Gene3D" id="3.20.20.10">
    <property type="entry name" value="Alanine racemase"/>
    <property type="match status" value="1"/>
</dbReference>
<feature type="active site" description="Proton donor" evidence="8">
    <location>
        <position position="378"/>
    </location>
</feature>
<evidence type="ECO:0000256" key="8">
    <source>
        <dbReference type="PIRSR" id="PIRSR600183-50"/>
    </source>
</evidence>
<keyword evidence="12" id="KW-1185">Reference proteome</keyword>
<proteinExistence type="inferred from homology"/>
<gene>
    <name evidence="6" type="primary">lysA</name>
    <name evidence="11" type="ORF">B5M45_06145</name>
</gene>
<dbReference type="GO" id="GO:0009089">
    <property type="term" value="P:lysine biosynthetic process via diaminopimelate"/>
    <property type="evidence" value="ECO:0007669"/>
    <property type="project" value="UniProtKB-UniRule"/>
</dbReference>
<comment type="caution">
    <text evidence="11">The sequence shown here is derived from an EMBL/GenBank/DDBJ whole genome shotgun (WGS) entry which is preliminary data.</text>
</comment>
<keyword evidence="6" id="KW-0028">Amino-acid biosynthesis</keyword>
<dbReference type="InterPro" id="IPR000183">
    <property type="entry name" value="Orn/DAP/Arg_de-COase"/>
</dbReference>
<dbReference type="SUPFAM" id="SSF50621">
    <property type="entry name" value="Alanine racemase C-terminal domain-like"/>
    <property type="match status" value="1"/>
</dbReference>
<feature type="modified residue" description="N6-(pyridoxal phosphate)lysine" evidence="6 8">
    <location>
        <position position="82"/>
    </location>
</feature>
<keyword evidence="2 6" id="KW-0210">Decarboxylase</keyword>
<dbReference type="SUPFAM" id="SSF51419">
    <property type="entry name" value="PLP-binding barrel"/>
    <property type="match status" value="1"/>
</dbReference>
<dbReference type="PRINTS" id="PR01181">
    <property type="entry name" value="DAPDCRBXLASE"/>
</dbReference>
<dbReference type="PRINTS" id="PR01179">
    <property type="entry name" value="ODADCRBXLASE"/>
</dbReference>
<dbReference type="EMBL" id="MZZM01000012">
    <property type="protein sequence ID" value="ORJ62613.1"/>
    <property type="molecule type" value="Genomic_DNA"/>
</dbReference>
<keyword evidence="5 6" id="KW-0456">Lyase</keyword>
<name>A0A1X0YBZ6_MYCSI</name>
<dbReference type="PANTHER" id="PTHR43727:SF2">
    <property type="entry name" value="GROUP IV DECARBOXYLASE"/>
    <property type="match status" value="1"/>
</dbReference>
<evidence type="ECO:0000259" key="10">
    <source>
        <dbReference type="Pfam" id="PF02784"/>
    </source>
</evidence>
<dbReference type="STRING" id="1784.VC42_08480"/>
<reference evidence="11 12" key="1">
    <citation type="submission" date="2017-03" db="EMBL/GenBank/DDBJ databases">
        <title>Genomic insights into Mycobacterium simiae human colonization.</title>
        <authorList>
            <person name="Steffani J.L."/>
            <person name="Brunck M.E."/>
            <person name="Cruz E."/>
            <person name="Montiel R."/>
            <person name="Barona F."/>
        </authorList>
    </citation>
    <scope>NUCLEOTIDE SEQUENCE [LARGE SCALE GENOMIC DNA]</scope>
    <source>
        <strain evidence="11 12">MsiGto</strain>
    </source>
</reference>
<dbReference type="RefSeq" id="WP_084949018.1">
    <property type="nucleotide sequence ID" value="NZ_MZZM01000012.1"/>
</dbReference>
<dbReference type="GO" id="GO:0030170">
    <property type="term" value="F:pyridoxal phosphate binding"/>
    <property type="evidence" value="ECO:0007669"/>
    <property type="project" value="UniProtKB-UniRule"/>
</dbReference>
<evidence type="ECO:0000313" key="11">
    <source>
        <dbReference type="EMBL" id="ORJ62613.1"/>
    </source>
</evidence>
<feature type="binding site" evidence="6">
    <location>
        <position position="310"/>
    </location>
    <ligand>
        <name>substrate</name>
    </ligand>
</feature>
<comment type="cofactor">
    <cofactor evidence="1 6 8 9">
        <name>pyridoxal 5'-phosphate</name>
        <dbReference type="ChEBI" id="CHEBI:597326"/>
    </cofactor>
</comment>
<comment type="caution">
    <text evidence="6">Lacks conserved residue(s) required for the propagation of feature annotation.</text>
</comment>
<feature type="binding site" evidence="6">
    <location>
        <position position="408"/>
    </location>
    <ligand>
        <name>pyridoxal 5'-phosphate</name>
        <dbReference type="ChEBI" id="CHEBI:597326"/>
    </ligand>
</feature>
<comment type="catalytic activity">
    <reaction evidence="6 9">
        <text>meso-2,6-diaminopimelate + H(+) = L-lysine + CO2</text>
        <dbReference type="Rhea" id="RHEA:15101"/>
        <dbReference type="ChEBI" id="CHEBI:15378"/>
        <dbReference type="ChEBI" id="CHEBI:16526"/>
        <dbReference type="ChEBI" id="CHEBI:32551"/>
        <dbReference type="ChEBI" id="CHEBI:57791"/>
        <dbReference type="EC" id="4.1.1.20"/>
    </reaction>
</comment>
<dbReference type="PANTHER" id="PTHR43727">
    <property type="entry name" value="DIAMINOPIMELATE DECARBOXYLASE"/>
    <property type="match status" value="1"/>
</dbReference>
<dbReference type="FunFam" id="3.20.20.10:FF:000003">
    <property type="entry name" value="Diaminopimelate decarboxylase"/>
    <property type="match status" value="1"/>
</dbReference>
<dbReference type="InterPro" id="IPR029066">
    <property type="entry name" value="PLP-binding_barrel"/>
</dbReference>
<dbReference type="UniPathway" id="UPA00034">
    <property type="reaction ID" value="UER00027"/>
</dbReference>
<dbReference type="PROSITE" id="PS00878">
    <property type="entry name" value="ODR_DC_2_1"/>
    <property type="match status" value="1"/>
</dbReference>
<dbReference type="InterPro" id="IPR022653">
    <property type="entry name" value="De-COase2_pyr-phos_BS"/>
</dbReference>
<evidence type="ECO:0000256" key="3">
    <source>
        <dbReference type="ARBA" id="ARBA00022898"/>
    </source>
</evidence>
<dbReference type="Pfam" id="PF02784">
    <property type="entry name" value="Orn_Arg_deC_N"/>
    <property type="match status" value="1"/>
</dbReference>
<organism evidence="11 12">
    <name type="scientific">Mycobacterium simiae</name>
    <name type="common">Mycobacterium habana</name>
    <dbReference type="NCBI Taxonomy" id="1784"/>
    <lineage>
        <taxon>Bacteria</taxon>
        <taxon>Bacillati</taxon>
        <taxon>Actinomycetota</taxon>
        <taxon>Actinomycetes</taxon>
        <taxon>Mycobacteriales</taxon>
        <taxon>Mycobacteriaceae</taxon>
        <taxon>Mycobacterium</taxon>
        <taxon>Mycobacterium simiae complex</taxon>
    </lineage>
</organism>
<evidence type="ECO:0000313" key="12">
    <source>
        <dbReference type="Proteomes" id="UP000193040"/>
    </source>
</evidence>